<proteinExistence type="predicted"/>
<protein>
    <recommendedName>
        <fullName evidence="1">DUF4145 domain-containing protein</fullName>
    </recommendedName>
</protein>
<sequence length="120" mass="13472">PYFVIFRCPECNAERRWLVCDIDGQKYRLLSIPGEGDWDIPELPIDPPSLRKAYAEAMRCLNANAPMAAAAMLRRAVQVITRDILGAPTGNLGNELKWLKGKQNTLGIVLSQDFHDNAYI</sequence>
<reference evidence="2" key="1">
    <citation type="journal article" date="2014" name="Front. Microbiol.">
        <title>High frequency of phylogenetically diverse reductive dehalogenase-homologous genes in deep subseafloor sedimentary metagenomes.</title>
        <authorList>
            <person name="Kawai M."/>
            <person name="Futagami T."/>
            <person name="Toyoda A."/>
            <person name="Takaki Y."/>
            <person name="Nishi S."/>
            <person name="Hori S."/>
            <person name="Arai W."/>
            <person name="Tsubouchi T."/>
            <person name="Morono Y."/>
            <person name="Uchiyama I."/>
            <person name="Ito T."/>
            <person name="Fujiyama A."/>
            <person name="Inagaki F."/>
            <person name="Takami H."/>
        </authorList>
    </citation>
    <scope>NUCLEOTIDE SEQUENCE</scope>
    <source>
        <strain evidence="2">Expedition CK06-06</strain>
    </source>
</reference>
<dbReference type="InterPro" id="IPR025285">
    <property type="entry name" value="DUF4145"/>
</dbReference>
<feature type="non-terminal residue" evidence="2">
    <location>
        <position position="1"/>
    </location>
</feature>
<comment type="caution">
    <text evidence="2">The sequence shown here is derived from an EMBL/GenBank/DDBJ whole genome shotgun (WGS) entry which is preliminary data.</text>
</comment>
<dbReference type="EMBL" id="BARW01013785">
    <property type="protein sequence ID" value="GAI83570.1"/>
    <property type="molecule type" value="Genomic_DNA"/>
</dbReference>
<dbReference type="AlphaFoldDB" id="X1T7Q4"/>
<organism evidence="2">
    <name type="scientific">marine sediment metagenome</name>
    <dbReference type="NCBI Taxonomy" id="412755"/>
    <lineage>
        <taxon>unclassified sequences</taxon>
        <taxon>metagenomes</taxon>
        <taxon>ecological metagenomes</taxon>
    </lineage>
</organism>
<evidence type="ECO:0000313" key="2">
    <source>
        <dbReference type="EMBL" id="GAI83570.1"/>
    </source>
</evidence>
<evidence type="ECO:0000259" key="1">
    <source>
        <dbReference type="Pfam" id="PF13643"/>
    </source>
</evidence>
<feature type="non-terminal residue" evidence="2">
    <location>
        <position position="120"/>
    </location>
</feature>
<dbReference type="Pfam" id="PF13643">
    <property type="entry name" value="DUF4145"/>
    <property type="match status" value="1"/>
</dbReference>
<gene>
    <name evidence="2" type="ORF">S12H4_24995</name>
</gene>
<accession>X1T7Q4</accession>
<name>X1T7Q4_9ZZZZ</name>
<feature type="domain" description="DUF4145" evidence="1">
    <location>
        <begin position="56"/>
        <end position="103"/>
    </location>
</feature>